<dbReference type="EMBL" id="JADBGQ010000005">
    <property type="protein sequence ID" value="KAG5396537.1"/>
    <property type="molecule type" value="Genomic_DNA"/>
</dbReference>
<dbReference type="Proteomes" id="UP000823674">
    <property type="component" value="Chromosome A05"/>
</dbReference>
<keyword evidence="2" id="KW-1185">Reference proteome</keyword>
<feature type="non-terminal residue" evidence="1">
    <location>
        <position position="1"/>
    </location>
</feature>
<name>A0ABQ7MD45_BRACM</name>
<evidence type="ECO:0000313" key="1">
    <source>
        <dbReference type="EMBL" id="KAG5396537.1"/>
    </source>
</evidence>
<organism evidence="1 2">
    <name type="scientific">Brassica rapa subsp. trilocularis</name>
    <dbReference type="NCBI Taxonomy" id="1813537"/>
    <lineage>
        <taxon>Eukaryota</taxon>
        <taxon>Viridiplantae</taxon>
        <taxon>Streptophyta</taxon>
        <taxon>Embryophyta</taxon>
        <taxon>Tracheophyta</taxon>
        <taxon>Spermatophyta</taxon>
        <taxon>Magnoliopsida</taxon>
        <taxon>eudicotyledons</taxon>
        <taxon>Gunneridae</taxon>
        <taxon>Pentapetalae</taxon>
        <taxon>rosids</taxon>
        <taxon>malvids</taxon>
        <taxon>Brassicales</taxon>
        <taxon>Brassicaceae</taxon>
        <taxon>Brassiceae</taxon>
        <taxon>Brassica</taxon>
    </lineage>
</organism>
<sequence>DGNWDLSPRAKPVKSHCGAGLGLDILGPRYCGSCGLVNFGYGPMRGGSTRVCGAFETRVSSSPETFGVLLTDEKDVLRSFTTKLDTHEPPPHESSNNKEMRTAFSLPAGRTAKSYIASGAGLGRGLGTAGYGGLTRKDPPE</sequence>
<protein>
    <submittedName>
        <fullName evidence="1">Uncharacterized protein</fullName>
    </submittedName>
</protein>
<reference evidence="1 2" key="1">
    <citation type="submission" date="2021-03" db="EMBL/GenBank/DDBJ databases">
        <authorList>
            <person name="King G.J."/>
            <person name="Bancroft I."/>
            <person name="Baten A."/>
            <person name="Bloomfield J."/>
            <person name="Borpatragohain P."/>
            <person name="He Z."/>
            <person name="Irish N."/>
            <person name="Irwin J."/>
            <person name="Liu K."/>
            <person name="Mauleon R.P."/>
            <person name="Moore J."/>
            <person name="Morris R."/>
            <person name="Ostergaard L."/>
            <person name="Wang B."/>
            <person name="Wells R."/>
        </authorList>
    </citation>
    <scope>NUCLEOTIDE SEQUENCE [LARGE SCALE GENOMIC DNA]</scope>
    <source>
        <strain evidence="1">R-o-18</strain>
        <tissue evidence="1">Leaf</tissue>
    </source>
</reference>
<proteinExistence type="predicted"/>
<accession>A0ABQ7MD45</accession>
<evidence type="ECO:0000313" key="2">
    <source>
        <dbReference type="Proteomes" id="UP000823674"/>
    </source>
</evidence>
<comment type="caution">
    <text evidence="1">The sequence shown here is derived from an EMBL/GenBank/DDBJ whole genome shotgun (WGS) entry which is preliminary data.</text>
</comment>
<gene>
    <name evidence="1" type="primary">A05g501890.1_BraROA</name>
    <name evidence="1" type="ORF">IGI04_018351</name>
</gene>